<name>A0ABV5YK98_9ACTN</name>
<evidence type="ECO:0000313" key="1">
    <source>
        <dbReference type="EMBL" id="MFB9834976.1"/>
    </source>
</evidence>
<sequence>MGLHTVWGLIHGVIKHAENRPVKRSNVLVNGFFIGLIKAVKWFTSRVPALTWRVSAGRHAVRPVAYRDP</sequence>
<protein>
    <submittedName>
        <fullName evidence="1">Uncharacterized protein</fullName>
    </submittedName>
</protein>
<comment type="caution">
    <text evidence="1">The sequence shown here is derived from an EMBL/GenBank/DDBJ whole genome shotgun (WGS) entry which is preliminary data.</text>
</comment>
<keyword evidence="2" id="KW-1185">Reference proteome</keyword>
<reference evidence="1 2" key="1">
    <citation type="submission" date="2024-09" db="EMBL/GenBank/DDBJ databases">
        <authorList>
            <person name="Sun Q."/>
            <person name="Mori K."/>
        </authorList>
    </citation>
    <scope>NUCLEOTIDE SEQUENCE [LARGE SCALE GENOMIC DNA]</scope>
    <source>
        <strain evidence="1 2">TBRC 0563</strain>
    </source>
</reference>
<organism evidence="1 2">
    <name type="scientific">Actinoallomurus acaciae</name>
    <dbReference type="NCBI Taxonomy" id="502577"/>
    <lineage>
        <taxon>Bacteria</taxon>
        <taxon>Bacillati</taxon>
        <taxon>Actinomycetota</taxon>
        <taxon>Actinomycetes</taxon>
        <taxon>Streptosporangiales</taxon>
        <taxon>Thermomonosporaceae</taxon>
        <taxon>Actinoallomurus</taxon>
    </lineage>
</organism>
<evidence type="ECO:0000313" key="2">
    <source>
        <dbReference type="Proteomes" id="UP001589627"/>
    </source>
</evidence>
<dbReference type="EMBL" id="JBHLZP010000170">
    <property type="protein sequence ID" value="MFB9834976.1"/>
    <property type="molecule type" value="Genomic_DNA"/>
</dbReference>
<gene>
    <name evidence="1" type="ORF">ACFFNX_22585</name>
</gene>
<accession>A0ABV5YK98</accession>
<proteinExistence type="predicted"/>
<dbReference type="Proteomes" id="UP001589627">
    <property type="component" value="Unassembled WGS sequence"/>
</dbReference>